<dbReference type="InterPro" id="IPR045497">
    <property type="entry name" value="DUF6438"/>
</dbReference>
<protein>
    <submittedName>
        <fullName evidence="2">DUF6438 domain-containing protein</fullName>
    </submittedName>
</protein>
<proteinExistence type="predicted"/>
<evidence type="ECO:0000313" key="3">
    <source>
        <dbReference type="Proteomes" id="UP001595953"/>
    </source>
</evidence>
<dbReference type="Proteomes" id="UP001595953">
    <property type="component" value="Unassembled WGS sequence"/>
</dbReference>
<reference evidence="3" key="1">
    <citation type="journal article" date="2019" name="Int. J. Syst. Evol. Microbiol.">
        <title>The Global Catalogue of Microorganisms (GCM) 10K type strain sequencing project: providing services to taxonomists for standard genome sequencing and annotation.</title>
        <authorList>
            <consortium name="The Broad Institute Genomics Platform"/>
            <consortium name="The Broad Institute Genome Sequencing Center for Infectious Disease"/>
            <person name="Wu L."/>
            <person name="Ma J."/>
        </authorList>
    </citation>
    <scope>NUCLEOTIDE SEQUENCE [LARGE SCALE GENOMIC DNA]</scope>
    <source>
        <strain evidence="3">CCUG 63682</strain>
    </source>
</reference>
<dbReference type="EMBL" id="JBHSGP010000014">
    <property type="protein sequence ID" value="MFC4722851.1"/>
    <property type="molecule type" value="Genomic_DNA"/>
</dbReference>
<evidence type="ECO:0000313" key="2">
    <source>
        <dbReference type="EMBL" id="MFC4722851.1"/>
    </source>
</evidence>
<keyword evidence="3" id="KW-1185">Reference proteome</keyword>
<evidence type="ECO:0000259" key="1">
    <source>
        <dbReference type="Pfam" id="PF20033"/>
    </source>
</evidence>
<name>A0ABV9N3F6_9FLAO</name>
<sequence length="122" mass="14053">MKKEKEVYNTSDAFLSLSNGRCLAACPVYDLWIFKDGRVIYKGIENVEKIGVHKMYLSMEALKHLDLLLSKMSTEDIGGIRERKKPLRLLKFKGKRIVYQSNRISGSLLELDQLFKSIIKSL</sequence>
<organism evidence="2 3">
    <name type="scientific">Geojedonia litorea</name>
    <dbReference type="NCBI Taxonomy" id="1268269"/>
    <lineage>
        <taxon>Bacteria</taxon>
        <taxon>Pseudomonadati</taxon>
        <taxon>Bacteroidota</taxon>
        <taxon>Flavobacteriia</taxon>
        <taxon>Flavobacteriales</taxon>
        <taxon>Flavobacteriaceae</taxon>
        <taxon>Geojedonia</taxon>
    </lineage>
</organism>
<feature type="domain" description="DUF6438" evidence="1">
    <location>
        <begin position="15"/>
        <end position="76"/>
    </location>
</feature>
<dbReference type="Pfam" id="PF20033">
    <property type="entry name" value="DUF6438"/>
    <property type="match status" value="1"/>
</dbReference>
<comment type="caution">
    <text evidence="2">The sequence shown here is derived from an EMBL/GenBank/DDBJ whole genome shotgun (WGS) entry which is preliminary data.</text>
</comment>
<gene>
    <name evidence="2" type="ORF">ACFO5O_11000</name>
</gene>
<accession>A0ABV9N3F6</accession>